<feature type="transmembrane region" description="Helical" evidence="6">
    <location>
        <begin position="29"/>
        <end position="49"/>
    </location>
</feature>
<evidence type="ECO:0000256" key="4">
    <source>
        <dbReference type="ARBA" id="ARBA00022989"/>
    </source>
</evidence>
<dbReference type="GO" id="GO:0055085">
    <property type="term" value="P:transmembrane transport"/>
    <property type="evidence" value="ECO:0007669"/>
    <property type="project" value="TreeGrafter"/>
</dbReference>
<dbReference type="AlphaFoldDB" id="A0A840VDF4"/>
<keyword evidence="3 6" id="KW-0812">Transmembrane</keyword>
<keyword evidence="8" id="KW-1185">Reference proteome</keyword>
<comment type="similarity">
    <text evidence="2">Belongs to the autoinducer-2 exporter (AI-2E) (TC 2.A.86) family.</text>
</comment>
<keyword evidence="4 6" id="KW-1133">Transmembrane helix</keyword>
<reference evidence="7 8" key="1">
    <citation type="submission" date="2020-08" db="EMBL/GenBank/DDBJ databases">
        <title>Genomic Encyclopedia of Type Strains, Phase IV (KMG-IV): sequencing the most valuable type-strain genomes for metagenomic binning, comparative biology and taxonomic classification.</title>
        <authorList>
            <person name="Goeker M."/>
        </authorList>
    </citation>
    <scope>NUCLEOTIDE SEQUENCE [LARGE SCALE GENOMIC DNA]</scope>
    <source>
        <strain evidence="7 8">YC6886</strain>
    </source>
</reference>
<feature type="transmembrane region" description="Helical" evidence="6">
    <location>
        <begin position="247"/>
        <end position="269"/>
    </location>
</feature>
<dbReference type="RefSeq" id="WP_184018385.1">
    <property type="nucleotide sequence ID" value="NZ_JACHFD010000009.1"/>
</dbReference>
<protein>
    <submittedName>
        <fullName evidence="7">Putative PurR-regulated permease PerM</fullName>
    </submittedName>
</protein>
<dbReference type="Proteomes" id="UP000557717">
    <property type="component" value="Unassembled WGS sequence"/>
</dbReference>
<evidence type="ECO:0000313" key="7">
    <source>
        <dbReference type="EMBL" id="MBB5351849.1"/>
    </source>
</evidence>
<comment type="caution">
    <text evidence="7">The sequence shown here is derived from an EMBL/GenBank/DDBJ whole genome shotgun (WGS) entry which is preliminary data.</text>
</comment>
<dbReference type="Pfam" id="PF01594">
    <property type="entry name" value="AI-2E_transport"/>
    <property type="match status" value="1"/>
</dbReference>
<gene>
    <name evidence="7" type="ORF">HNR46_002088</name>
</gene>
<comment type="subcellular location">
    <subcellularLocation>
        <location evidence="1">Membrane</location>
        <topology evidence="1">Multi-pass membrane protein</topology>
    </subcellularLocation>
</comment>
<organism evidence="7 8">
    <name type="scientific">Haloferula luteola</name>
    <dbReference type="NCBI Taxonomy" id="595692"/>
    <lineage>
        <taxon>Bacteria</taxon>
        <taxon>Pseudomonadati</taxon>
        <taxon>Verrucomicrobiota</taxon>
        <taxon>Verrucomicrobiia</taxon>
        <taxon>Verrucomicrobiales</taxon>
        <taxon>Verrucomicrobiaceae</taxon>
        <taxon>Haloferula</taxon>
    </lineage>
</organism>
<feature type="transmembrane region" description="Helical" evidence="6">
    <location>
        <begin position="348"/>
        <end position="373"/>
    </location>
</feature>
<dbReference type="EMBL" id="JACHFD010000009">
    <property type="protein sequence ID" value="MBB5351849.1"/>
    <property type="molecule type" value="Genomic_DNA"/>
</dbReference>
<evidence type="ECO:0000256" key="3">
    <source>
        <dbReference type="ARBA" id="ARBA00022692"/>
    </source>
</evidence>
<dbReference type="PANTHER" id="PTHR21716">
    <property type="entry name" value="TRANSMEMBRANE PROTEIN"/>
    <property type="match status" value="1"/>
</dbReference>
<dbReference type="PANTHER" id="PTHR21716:SF16">
    <property type="entry name" value="BLL1467 PROTEIN"/>
    <property type="match status" value="1"/>
</dbReference>
<feature type="transmembrane region" description="Helical" evidence="6">
    <location>
        <begin position="202"/>
        <end position="220"/>
    </location>
</feature>
<sequence>MAEPERDADPTEGESFEEKRSRFCSIRDSVSVISVSQVGLFVLVLGWVLYHSRPVLMPVLMALLVSLVLNPVYRVFRKARLPRILASALTVSGLVGLLGFGAYQLVEPGAQWMESLNQDVVSRRLQEVFRPVKEVQSEIERMAHRVESVTAGTVTEDAEGTEGEVAKVQVALPKEAEEVKGPVIVQIQEDPVDAVVATTQDLGVGTVAFLFLVLFALAYGNRIVRRLGEEEHAAVILERMAEDVSRYLFTITTINFCLGLGIGLAMWGLGMPNPALWGVLGMVLNFIPYLGALIGTGMVFLAAAATFDQASQVLVVPCVYFGLTALEGNVVTPLVLGGRFRLNPLVVFLWVFLWAGVWGVAGMLVAMPALVTFKIVCENMATMEGFRRVLTA</sequence>
<evidence type="ECO:0000256" key="6">
    <source>
        <dbReference type="SAM" id="Phobius"/>
    </source>
</evidence>
<evidence type="ECO:0000313" key="8">
    <source>
        <dbReference type="Proteomes" id="UP000557717"/>
    </source>
</evidence>
<evidence type="ECO:0000256" key="2">
    <source>
        <dbReference type="ARBA" id="ARBA00009773"/>
    </source>
</evidence>
<dbReference type="GO" id="GO:0016020">
    <property type="term" value="C:membrane"/>
    <property type="evidence" value="ECO:0007669"/>
    <property type="project" value="UniProtKB-SubCell"/>
</dbReference>
<name>A0A840VDF4_9BACT</name>
<feature type="transmembrane region" description="Helical" evidence="6">
    <location>
        <begin position="55"/>
        <end position="73"/>
    </location>
</feature>
<evidence type="ECO:0000256" key="5">
    <source>
        <dbReference type="ARBA" id="ARBA00023136"/>
    </source>
</evidence>
<proteinExistence type="inferred from homology"/>
<evidence type="ECO:0000256" key="1">
    <source>
        <dbReference type="ARBA" id="ARBA00004141"/>
    </source>
</evidence>
<dbReference type="InterPro" id="IPR002549">
    <property type="entry name" value="AI-2E-like"/>
</dbReference>
<feature type="transmembrane region" description="Helical" evidence="6">
    <location>
        <begin position="85"/>
        <end position="106"/>
    </location>
</feature>
<keyword evidence="5 6" id="KW-0472">Membrane</keyword>
<feature type="transmembrane region" description="Helical" evidence="6">
    <location>
        <begin position="313"/>
        <end position="336"/>
    </location>
</feature>
<feature type="transmembrane region" description="Helical" evidence="6">
    <location>
        <begin position="275"/>
        <end position="301"/>
    </location>
</feature>
<accession>A0A840VDF4</accession>